<dbReference type="PANTHER" id="PTHR34352">
    <property type="entry name" value="PROTEIN YHFA"/>
    <property type="match status" value="1"/>
</dbReference>
<dbReference type="Proteomes" id="UP001156641">
    <property type="component" value="Unassembled WGS sequence"/>
</dbReference>
<evidence type="ECO:0000313" key="2">
    <source>
        <dbReference type="Proteomes" id="UP001156641"/>
    </source>
</evidence>
<dbReference type="InterPro" id="IPR003718">
    <property type="entry name" value="OsmC/Ohr_fam"/>
</dbReference>
<dbReference type="InterPro" id="IPR036102">
    <property type="entry name" value="OsmC/Ohrsf"/>
</dbReference>
<evidence type="ECO:0000313" key="1">
    <source>
        <dbReference type="EMBL" id="GLR66750.1"/>
    </source>
</evidence>
<protein>
    <recommendedName>
        <fullName evidence="3">OsmC family protein</fullName>
    </recommendedName>
</protein>
<proteinExistence type="predicted"/>
<organism evidence="1 2">
    <name type="scientific">Acidocella aquatica</name>
    <dbReference type="NCBI Taxonomy" id="1922313"/>
    <lineage>
        <taxon>Bacteria</taxon>
        <taxon>Pseudomonadati</taxon>
        <taxon>Pseudomonadota</taxon>
        <taxon>Alphaproteobacteria</taxon>
        <taxon>Acetobacterales</taxon>
        <taxon>Acidocellaceae</taxon>
        <taxon>Acidocella</taxon>
    </lineage>
</organism>
<keyword evidence="2" id="KW-1185">Reference proteome</keyword>
<dbReference type="InterPro" id="IPR015946">
    <property type="entry name" value="KH_dom-like_a/b"/>
</dbReference>
<dbReference type="RefSeq" id="WP_284257454.1">
    <property type="nucleotide sequence ID" value="NZ_BSOS01000039.1"/>
</dbReference>
<comment type="caution">
    <text evidence="1">The sequence shown here is derived from an EMBL/GenBank/DDBJ whole genome shotgun (WGS) entry which is preliminary data.</text>
</comment>
<sequence>MTETHSITLRQVENFQFSHDYGGSKPTLISDEPPPLGAAAGPSPVQLLLSAVGSCMSSSFNFAMKKFREAPGAINTTATATVGRDEANHLRVQQLEIAIHFAAEAASVSHLARVLEQFESFCTVGAAVARGIPTRVTVTDGTGTMVKG</sequence>
<gene>
    <name evidence="1" type="ORF">GCM10010909_14300</name>
</gene>
<dbReference type="Pfam" id="PF02566">
    <property type="entry name" value="OsmC"/>
    <property type="match status" value="1"/>
</dbReference>
<evidence type="ECO:0008006" key="3">
    <source>
        <dbReference type="Google" id="ProtNLM"/>
    </source>
</evidence>
<dbReference type="PANTHER" id="PTHR34352:SF1">
    <property type="entry name" value="PROTEIN YHFA"/>
    <property type="match status" value="1"/>
</dbReference>
<accession>A0ABQ6A608</accession>
<reference evidence="2" key="1">
    <citation type="journal article" date="2019" name="Int. J. Syst. Evol. Microbiol.">
        <title>The Global Catalogue of Microorganisms (GCM) 10K type strain sequencing project: providing services to taxonomists for standard genome sequencing and annotation.</title>
        <authorList>
            <consortium name="The Broad Institute Genomics Platform"/>
            <consortium name="The Broad Institute Genome Sequencing Center for Infectious Disease"/>
            <person name="Wu L."/>
            <person name="Ma J."/>
        </authorList>
    </citation>
    <scope>NUCLEOTIDE SEQUENCE [LARGE SCALE GENOMIC DNA]</scope>
    <source>
        <strain evidence="2">NBRC 112502</strain>
    </source>
</reference>
<name>A0ABQ6A608_9PROT</name>
<dbReference type="Gene3D" id="3.30.300.20">
    <property type="match status" value="1"/>
</dbReference>
<dbReference type="SUPFAM" id="SSF82784">
    <property type="entry name" value="OsmC-like"/>
    <property type="match status" value="1"/>
</dbReference>
<dbReference type="EMBL" id="BSOS01000039">
    <property type="protein sequence ID" value="GLR66750.1"/>
    <property type="molecule type" value="Genomic_DNA"/>
</dbReference>